<dbReference type="GO" id="GO:0050661">
    <property type="term" value="F:NADP binding"/>
    <property type="evidence" value="ECO:0007669"/>
    <property type="project" value="InterPro"/>
</dbReference>
<dbReference type="SUPFAM" id="SSF48179">
    <property type="entry name" value="6-phosphogluconate dehydrogenase C-terminal domain-like"/>
    <property type="match status" value="1"/>
</dbReference>
<evidence type="ECO:0000313" key="6">
    <source>
        <dbReference type="Proteomes" id="UP000176751"/>
    </source>
</evidence>
<dbReference type="STRING" id="1797737.A2196_01645"/>
<evidence type="ECO:0000256" key="2">
    <source>
        <dbReference type="ARBA" id="ARBA00023002"/>
    </source>
</evidence>
<dbReference type="Gene3D" id="1.10.1040.10">
    <property type="entry name" value="N-(1-d-carboxylethyl)-l-norvaline Dehydrogenase, domain 2"/>
    <property type="match status" value="1"/>
</dbReference>
<dbReference type="Proteomes" id="UP000176751">
    <property type="component" value="Unassembled WGS sequence"/>
</dbReference>
<dbReference type="Gene3D" id="3.40.50.720">
    <property type="entry name" value="NAD(P)-binding Rossmann-like Domain"/>
    <property type="match status" value="1"/>
</dbReference>
<gene>
    <name evidence="5" type="ORF">A2196_01645</name>
</gene>
<dbReference type="Pfam" id="PF03446">
    <property type="entry name" value="NAD_binding_2"/>
    <property type="match status" value="1"/>
</dbReference>
<dbReference type="EMBL" id="MFCA01000013">
    <property type="protein sequence ID" value="OGE02513.1"/>
    <property type="molecule type" value="Genomic_DNA"/>
</dbReference>
<evidence type="ECO:0000313" key="5">
    <source>
        <dbReference type="EMBL" id="OGE02513.1"/>
    </source>
</evidence>
<dbReference type="SMART" id="SM01350">
    <property type="entry name" value="6PGD"/>
    <property type="match status" value="1"/>
</dbReference>
<dbReference type="SUPFAM" id="SSF51735">
    <property type="entry name" value="NAD(P)-binding Rossmann-fold domains"/>
    <property type="match status" value="1"/>
</dbReference>
<dbReference type="GO" id="GO:0006098">
    <property type="term" value="P:pentose-phosphate shunt"/>
    <property type="evidence" value="ECO:0007669"/>
    <property type="project" value="InterPro"/>
</dbReference>
<accession>A0A1F5HEF3</accession>
<dbReference type="GO" id="GO:0019521">
    <property type="term" value="P:D-gluconate metabolic process"/>
    <property type="evidence" value="ECO:0007669"/>
    <property type="project" value="UniProtKB-KW"/>
</dbReference>
<dbReference type="NCBIfam" id="NF007161">
    <property type="entry name" value="PRK09599.1"/>
    <property type="match status" value="1"/>
</dbReference>
<keyword evidence="3" id="KW-0311">Gluconate utilization</keyword>
<keyword evidence="2" id="KW-0560">Oxidoreductase</keyword>
<dbReference type="AlphaFoldDB" id="A0A1F5HEF3"/>
<dbReference type="InterPro" id="IPR006183">
    <property type="entry name" value="Pgluconate_DH"/>
</dbReference>
<name>A0A1F5HEF3_9BACT</name>
<dbReference type="PANTHER" id="PTHR11811">
    <property type="entry name" value="6-PHOSPHOGLUCONATE DEHYDROGENASE"/>
    <property type="match status" value="1"/>
</dbReference>
<evidence type="ECO:0000256" key="1">
    <source>
        <dbReference type="ARBA" id="ARBA00008419"/>
    </source>
</evidence>
<comment type="caution">
    <text evidence="5">The sequence shown here is derived from an EMBL/GenBank/DDBJ whole genome shotgun (WGS) entry which is preliminary data.</text>
</comment>
<dbReference type="InterPro" id="IPR036291">
    <property type="entry name" value="NAD(P)-bd_dom_sf"/>
</dbReference>
<dbReference type="InterPro" id="IPR008927">
    <property type="entry name" value="6-PGluconate_DH-like_C_sf"/>
</dbReference>
<dbReference type="GO" id="GO:0004616">
    <property type="term" value="F:phosphogluconate dehydrogenase (decarboxylating) activity"/>
    <property type="evidence" value="ECO:0007669"/>
    <property type="project" value="InterPro"/>
</dbReference>
<proteinExistence type="inferred from homology"/>
<comment type="similarity">
    <text evidence="1">Belongs to the 6-phosphogluconate dehydrogenase family.</text>
</comment>
<dbReference type="InterPro" id="IPR006114">
    <property type="entry name" value="6PGDH_C"/>
</dbReference>
<evidence type="ECO:0000259" key="4">
    <source>
        <dbReference type="SMART" id="SM01350"/>
    </source>
</evidence>
<sequence length="341" mass="37523">MKLGFVGLGKMGSRMVVKLLSEGHEVVVWNRSKERISNFQLLLKNNFSSKKQISNFKYKNNLKAAKNLQDLTGNLDSPRVVWLMVPARSTGSTSSLQASSVSVTGDATQEILDQVEKFIGKDDIVIDGGNAHFGDTQRRYEYFKKKGIHFLGIGVSGGIIAAEEGYPMMAGGAKKGYQYIRPILDSLAKSNGSHQYFGEGGAGHFVKMVHNGIEYGIMQSIGEGFGVLEKSPYNLDLVKVAKLYQKGTLVSGFMMERTIEALAKDPKLSKLTGFIEDSGEGRWTIDQAKKEKVPVEIIEESLDFRVKSRKDPKIAASFAARMVAALRNVFGGHEVKSKTKD</sequence>
<organism evidence="5 6">
    <name type="scientific">Candidatus Curtissbacteria bacterium RIFOXYA1_FULL_41_14</name>
    <dbReference type="NCBI Taxonomy" id="1797737"/>
    <lineage>
        <taxon>Bacteria</taxon>
        <taxon>Candidatus Curtissiibacteriota</taxon>
    </lineage>
</organism>
<feature type="domain" description="6-phosphogluconate dehydrogenase C-terminal" evidence="4">
    <location>
        <begin position="203"/>
        <end position="339"/>
    </location>
</feature>
<dbReference type="Pfam" id="PF00393">
    <property type="entry name" value="6PGD"/>
    <property type="match status" value="1"/>
</dbReference>
<protein>
    <recommendedName>
        <fullName evidence="4">6-phosphogluconate dehydrogenase C-terminal domain-containing protein</fullName>
    </recommendedName>
</protein>
<dbReference type="InterPro" id="IPR006115">
    <property type="entry name" value="6PGDH_NADP-bd"/>
</dbReference>
<evidence type="ECO:0000256" key="3">
    <source>
        <dbReference type="ARBA" id="ARBA00023064"/>
    </source>
</evidence>
<dbReference type="InterPro" id="IPR013328">
    <property type="entry name" value="6PGD_dom2"/>
</dbReference>
<reference evidence="5 6" key="1">
    <citation type="journal article" date="2016" name="Nat. Commun.">
        <title>Thousands of microbial genomes shed light on interconnected biogeochemical processes in an aquifer system.</title>
        <authorList>
            <person name="Anantharaman K."/>
            <person name="Brown C.T."/>
            <person name="Hug L.A."/>
            <person name="Sharon I."/>
            <person name="Castelle C.J."/>
            <person name="Probst A.J."/>
            <person name="Thomas B.C."/>
            <person name="Singh A."/>
            <person name="Wilkins M.J."/>
            <person name="Karaoz U."/>
            <person name="Brodie E.L."/>
            <person name="Williams K.H."/>
            <person name="Hubbard S.S."/>
            <person name="Banfield J.F."/>
        </authorList>
    </citation>
    <scope>NUCLEOTIDE SEQUENCE [LARGE SCALE GENOMIC DNA]</scope>
</reference>